<dbReference type="SUPFAM" id="SSF50249">
    <property type="entry name" value="Nucleic acid-binding proteins"/>
    <property type="match status" value="1"/>
</dbReference>
<dbReference type="InterPro" id="IPR012340">
    <property type="entry name" value="NA-bd_OB-fold"/>
</dbReference>
<name>A0A9P1BP31_9DINO</name>
<dbReference type="SUPFAM" id="SSF52047">
    <property type="entry name" value="RNI-like"/>
    <property type="match status" value="1"/>
</dbReference>
<reference evidence="1" key="1">
    <citation type="submission" date="2022-10" db="EMBL/GenBank/DDBJ databases">
        <authorList>
            <person name="Chen Y."/>
            <person name="Dougan E. K."/>
            <person name="Chan C."/>
            <person name="Rhodes N."/>
            <person name="Thang M."/>
        </authorList>
    </citation>
    <scope>NUCLEOTIDE SEQUENCE</scope>
</reference>
<dbReference type="EMBL" id="CAMXCT020000302">
    <property type="protein sequence ID" value="CAL1130217.1"/>
    <property type="molecule type" value="Genomic_DNA"/>
</dbReference>
<dbReference type="EMBL" id="CAMXCT010000302">
    <property type="protein sequence ID" value="CAI3976842.1"/>
    <property type="molecule type" value="Genomic_DNA"/>
</dbReference>
<dbReference type="Gene3D" id="2.40.50.140">
    <property type="entry name" value="Nucleic acid-binding proteins"/>
    <property type="match status" value="1"/>
</dbReference>
<gene>
    <name evidence="1" type="ORF">C1SCF055_LOCUS5032</name>
</gene>
<dbReference type="InterPro" id="IPR032675">
    <property type="entry name" value="LRR_dom_sf"/>
</dbReference>
<dbReference type="AlphaFoldDB" id="A0A9P1BP31"/>
<comment type="caution">
    <text evidence="1">The sequence shown here is derived from an EMBL/GenBank/DDBJ whole genome shotgun (WGS) entry which is preliminary data.</text>
</comment>
<evidence type="ECO:0000313" key="1">
    <source>
        <dbReference type="EMBL" id="CAI3976842.1"/>
    </source>
</evidence>
<evidence type="ECO:0000313" key="2">
    <source>
        <dbReference type="EMBL" id="CAL1130217.1"/>
    </source>
</evidence>
<dbReference type="EMBL" id="CAMXCT030000302">
    <property type="protein sequence ID" value="CAL4764154.1"/>
    <property type="molecule type" value="Genomic_DNA"/>
</dbReference>
<protein>
    <submittedName>
        <fullName evidence="1">Uncharacterized protein</fullName>
    </submittedName>
</protein>
<accession>A0A9P1BP31</accession>
<reference evidence="2" key="2">
    <citation type="submission" date="2024-04" db="EMBL/GenBank/DDBJ databases">
        <authorList>
            <person name="Chen Y."/>
            <person name="Shah S."/>
            <person name="Dougan E. K."/>
            <person name="Thang M."/>
            <person name="Chan C."/>
        </authorList>
    </citation>
    <scope>NUCLEOTIDE SEQUENCE [LARGE SCALE GENOMIC DNA]</scope>
</reference>
<sequence>MPIIIVFESQEAASRYKYHSWLCTLRDGADANLWAVVWESSRQGPQFDKGWSRHAFVVVDPTFEHFPCAEWSTTDKLPLFSVTTSIEGQKVERLPHLTVGDVIRVHRARIAAKMPRFINIRQQSFSGMVAFPCPEELLEADAADADDAQVPHWGIQGETHTLVPADRARVRQLQVWLILLELRGNCRVQNPLVPMARSFNLSALFSEQLDAPQLCGLEILGWLGASGNSSLASCSKGYRLRVATFRKNLKKIVLDKHWHHDHFGGLFEHRHLEELVIQEETEFILTPLPQPLGRKHFDWDGGKVWRLIDLNSSTLKRVIFKSVVLAEPDRSQVLDDDINAERFEVYFHHLYRCNSLETLELQAAPPPDRFPINDFVREVFGRLRHLELSAGDYLIRFDHEEFGECVARALRQAQQLETLFLNWHPWDHDAHRGDFAFIEVWESTTLPRLRRLRLRGDVLYREDCDGITQFLNRHSHTMERLQLQLSNRVATSDRDFVVPEQMFPHLQSLPKLKELVVPLPKTFAGNELIRERASSVPGMRLVCMPLLQIQAKCPSLECLVFLAEVQYAHVQTIPKEIGHVEVSRVICETKQLFLRDGKQQLQTVYFLECTRSISEPRMCIDDVPLEGRLGDIHETPSLCNHKPPNAFMLDACGLLTACHVGLPYKGFSPEFISSVRNRVAEVEIPHS</sequence>
<dbReference type="OrthoDB" id="10648735at2759"/>
<dbReference type="Proteomes" id="UP001152797">
    <property type="component" value="Unassembled WGS sequence"/>
</dbReference>
<proteinExistence type="predicted"/>
<organism evidence="1">
    <name type="scientific">Cladocopium goreaui</name>
    <dbReference type="NCBI Taxonomy" id="2562237"/>
    <lineage>
        <taxon>Eukaryota</taxon>
        <taxon>Sar</taxon>
        <taxon>Alveolata</taxon>
        <taxon>Dinophyceae</taxon>
        <taxon>Suessiales</taxon>
        <taxon>Symbiodiniaceae</taxon>
        <taxon>Cladocopium</taxon>
    </lineage>
</organism>
<evidence type="ECO:0000313" key="3">
    <source>
        <dbReference type="Proteomes" id="UP001152797"/>
    </source>
</evidence>
<keyword evidence="3" id="KW-1185">Reference proteome</keyword>
<dbReference type="Gene3D" id="3.80.10.10">
    <property type="entry name" value="Ribonuclease Inhibitor"/>
    <property type="match status" value="1"/>
</dbReference>